<comment type="caution">
    <text evidence="10">The sequence shown here is derived from an EMBL/GenBank/DDBJ whole genome shotgun (WGS) entry which is preliminary data.</text>
</comment>
<evidence type="ECO:0000256" key="7">
    <source>
        <dbReference type="ARBA" id="ARBA00022840"/>
    </source>
</evidence>
<protein>
    <recommendedName>
        <fullName evidence="3">tRNA dimethylallyltransferase</fullName>
        <ecNumber evidence="3">2.5.1.75</ecNumber>
    </recommendedName>
</protein>
<dbReference type="HAMAP" id="MF_00185">
    <property type="entry name" value="IPP_trans"/>
    <property type="match status" value="1"/>
</dbReference>
<dbReference type="EC" id="2.5.1.75" evidence="3"/>
<sequence length="315" mass="35457">MERLIAIIGPTAVGKTKVSIDLAKMLNTEIISGDSMLVYRHMDIGTAKPTIAERNGISHHMVDILDPTQEFSVADFQEIAGKHITDINLRGKLPILAGGTGLYIKSLLEGYQFNPASASAEFREKYELLAAKMGNEYVHRLLANVDPDNASRLHPNDIRRIIRALEVYHCSGSAFQQSKEVTDDSQLIYDALVIGLTMDRSLLYQRINKRVELMIAQGLVNEVEQLLRAGVPATAQAMKGIGYKEIISYLKGDVDLPTATDKIKQATRHFAKRQLTWYRKMKYIVWFDVGRFSCYDDMLESFYKCIAGNFCIKSK</sequence>
<proteinExistence type="inferred from homology"/>
<dbReference type="AlphaFoldDB" id="A0A644YUZ9"/>
<evidence type="ECO:0000256" key="1">
    <source>
        <dbReference type="ARBA" id="ARBA00001946"/>
    </source>
</evidence>
<keyword evidence="5" id="KW-0819">tRNA processing</keyword>
<evidence type="ECO:0000256" key="6">
    <source>
        <dbReference type="ARBA" id="ARBA00022741"/>
    </source>
</evidence>
<organism evidence="10">
    <name type="scientific">bioreactor metagenome</name>
    <dbReference type="NCBI Taxonomy" id="1076179"/>
    <lineage>
        <taxon>unclassified sequences</taxon>
        <taxon>metagenomes</taxon>
        <taxon>ecological metagenomes</taxon>
    </lineage>
</organism>
<evidence type="ECO:0000256" key="9">
    <source>
        <dbReference type="ARBA" id="ARBA00049563"/>
    </source>
</evidence>
<dbReference type="PANTHER" id="PTHR11088">
    <property type="entry name" value="TRNA DIMETHYLALLYLTRANSFERASE"/>
    <property type="match status" value="1"/>
</dbReference>
<evidence type="ECO:0000313" key="10">
    <source>
        <dbReference type="EMBL" id="MPM32312.1"/>
    </source>
</evidence>
<keyword evidence="7" id="KW-0067">ATP-binding</keyword>
<evidence type="ECO:0000256" key="2">
    <source>
        <dbReference type="ARBA" id="ARBA00005842"/>
    </source>
</evidence>
<reference evidence="10" key="1">
    <citation type="submission" date="2019-08" db="EMBL/GenBank/DDBJ databases">
        <authorList>
            <person name="Kucharzyk K."/>
            <person name="Murdoch R.W."/>
            <person name="Higgins S."/>
            <person name="Loffler F."/>
        </authorList>
    </citation>
    <scope>NUCLEOTIDE SEQUENCE</scope>
</reference>
<dbReference type="InterPro" id="IPR027417">
    <property type="entry name" value="P-loop_NTPase"/>
</dbReference>
<dbReference type="GO" id="GO:0052381">
    <property type="term" value="F:tRNA dimethylallyltransferase activity"/>
    <property type="evidence" value="ECO:0007669"/>
    <property type="project" value="UniProtKB-EC"/>
</dbReference>
<comment type="similarity">
    <text evidence="2">Belongs to the IPP transferase family.</text>
</comment>
<dbReference type="SUPFAM" id="SSF52540">
    <property type="entry name" value="P-loop containing nucleoside triphosphate hydrolases"/>
    <property type="match status" value="2"/>
</dbReference>
<evidence type="ECO:0000256" key="5">
    <source>
        <dbReference type="ARBA" id="ARBA00022694"/>
    </source>
</evidence>
<evidence type="ECO:0000256" key="3">
    <source>
        <dbReference type="ARBA" id="ARBA00012665"/>
    </source>
</evidence>
<dbReference type="Pfam" id="PF01715">
    <property type="entry name" value="IPPT"/>
    <property type="match status" value="1"/>
</dbReference>
<keyword evidence="8" id="KW-0460">Magnesium</keyword>
<accession>A0A644YUZ9</accession>
<keyword evidence="6" id="KW-0547">Nucleotide-binding</keyword>
<dbReference type="NCBIfam" id="TIGR00174">
    <property type="entry name" value="miaA"/>
    <property type="match status" value="1"/>
</dbReference>
<dbReference type="InterPro" id="IPR039657">
    <property type="entry name" value="Dimethylallyltransferase"/>
</dbReference>
<dbReference type="GO" id="GO:0006400">
    <property type="term" value="P:tRNA modification"/>
    <property type="evidence" value="ECO:0007669"/>
    <property type="project" value="TreeGrafter"/>
</dbReference>
<dbReference type="PANTHER" id="PTHR11088:SF60">
    <property type="entry name" value="TRNA DIMETHYLALLYLTRANSFERASE"/>
    <property type="match status" value="1"/>
</dbReference>
<dbReference type="EMBL" id="VSSQ01006325">
    <property type="protein sequence ID" value="MPM32312.1"/>
    <property type="molecule type" value="Genomic_DNA"/>
</dbReference>
<dbReference type="Gene3D" id="3.40.50.300">
    <property type="entry name" value="P-loop containing nucleotide triphosphate hydrolases"/>
    <property type="match status" value="1"/>
</dbReference>
<evidence type="ECO:0000256" key="8">
    <source>
        <dbReference type="ARBA" id="ARBA00022842"/>
    </source>
</evidence>
<comment type="catalytic activity">
    <reaction evidence="9">
        <text>adenosine(37) in tRNA + dimethylallyl diphosphate = N(6)-dimethylallyladenosine(37) in tRNA + diphosphate</text>
        <dbReference type="Rhea" id="RHEA:26482"/>
        <dbReference type="Rhea" id="RHEA-COMP:10162"/>
        <dbReference type="Rhea" id="RHEA-COMP:10375"/>
        <dbReference type="ChEBI" id="CHEBI:33019"/>
        <dbReference type="ChEBI" id="CHEBI:57623"/>
        <dbReference type="ChEBI" id="CHEBI:74411"/>
        <dbReference type="ChEBI" id="CHEBI:74415"/>
        <dbReference type="EC" id="2.5.1.75"/>
    </reaction>
</comment>
<keyword evidence="4 10" id="KW-0808">Transferase</keyword>
<name>A0A644YUZ9_9ZZZZ</name>
<comment type="cofactor">
    <cofactor evidence="1">
        <name>Mg(2+)</name>
        <dbReference type="ChEBI" id="CHEBI:18420"/>
    </cofactor>
</comment>
<dbReference type="GO" id="GO:0005524">
    <property type="term" value="F:ATP binding"/>
    <property type="evidence" value="ECO:0007669"/>
    <property type="project" value="UniProtKB-KW"/>
</dbReference>
<dbReference type="InterPro" id="IPR018022">
    <property type="entry name" value="IPT"/>
</dbReference>
<evidence type="ECO:0000256" key="4">
    <source>
        <dbReference type="ARBA" id="ARBA00022679"/>
    </source>
</evidence>
<dbReference type="Gene3D" id="1.10.20.140">
    <property type="match status" value="1"/>
</dbReference>
<gene>
    <name evidence="10" type="primary">miaA_29</name>
    <name evidence="10" type="ORF">SDC9_78874</name>
</gene>